<dbReference type="PANTHER" id="PTHR21490">
    <property type="entry name" value="ENKURIN-RELATED"/>
    <property type="match status" value="1"/>
</dbReference>
<dbReference type="PANTHER" id="PTHR21490:SF0">
    <property type="entry name" value="ENKURIN"/>
    <property type="match status" value="1"/>
</dbReference>
<evidence type="ECO:0000313" key="9">
    <source>
        <dbReference type="Proteomes" id="UP000007241"/>
    </source>
</evidence>
<organism evidence="8 9">
    <name type="scientific">Batrachochytrium dendrobatidis (strain JAM81 / FGSC 10211)</name>
    <name type="common">Frog chytrid fungus</name>
    <dbReference type="NCBI Taxonomy" id="684364"/>
    <lineage>
        <taxon>Eukaryota</taxon>
        <taxon>Fungi</taxon>
        <taxon>Fungi incertae sedis</taxon>
        <taxon>Chytridiomycota</taxon>
        <taxon>Chytridiomycota incertae sedis</taxon>
        <taxon>Chytridiomycetes</taxon>
        <taxon>Rhizophydiales</taxon>
        <taxon>Rhizophydiales incertae sedis</taxon>
        <taxon>Batrachochytrium</taxon>
    </lineage>
</organism>
<dbReference type="HOGENOM" id="CLU_863275_0_0_1"/>
<dbReference type="EMBL" id="GL882880">
    <property type="protein sequence ID" value="EGF82618.1"/>
    <property type="molecule type" value="Genomic_DNA"/>
</dbReference>
<evidence type="ECO:0000256" key="2">
    <source>
        <dbReference type="ARBA" id="ARBA00004245"/>
    </source>
</evidence>
<evidence type="ECO:0000256" key="6">
    <source>
        <dbReference type="SAM" id="MobiDB-lite"/>
    </source>
</evidence>
<dbReference type="RefSeq" id="XP_006676597.1">
    <property type="nucleotide sequence ID" value="XM_006676534.1"/>
</dbReference>
<protein>
    <recommendedName>
        <fullName evidence="7">Enkurin domain-containing protein</fullName>
    </recommendedName>
</protein>
<dbReference type="InParanoid" id="F4NX64"/>
<dbReference type="AlphaFoldDB" id="F4NX64"/>
<proteinExistence type="predicted"/>
<gene>
    <name evidence="8" type="ORF">BATDEDRAFT_22656</name>
</gene>
<keyword evidence="3" id="KW-0963">Cytoplasm</keyword>
<dbReference type="GeneID" id="18238012"/>
<dbReference type="Proteomes" id="UP000007241">
    <property type="component" value="Unassembled WGS sequence"/>
</dbReference>
<keyword evidence="4" id="KW-0206">Cytoskeleton</keyword>
<keyword evidence="9" id="KW-1185">Reference proteome</keyword>
<reference evidence="8 9" key="1">
    <citation type="submission" date="2009-12" db="EMBL/GenBank/DDBJ databases">
        <title>The draft genome of Batrachochytrium dendrobatidis.</title>
        <authorList>
            <consortium name="US DOE Joint Genome Institute (JGI-PGF)"/>
            <person name="Kuo A."/>
            <person name="Salamov A."/>
            <person name="Schmutz J."/>
            <person name="Lucas S."/>
            <person name="Pitluck S."/>
            <person name="Rosenblum E."/>
            <person name="Stajich J."/>
            <person name="Eisen M."/>
            <person name="Grigoriev I.V."/>
        </authorList>
    </citation>
    <scope>NUCLEOTIDE SEQUENCE [LARGE SCALE GENOMIC DNA]</scope>
    <source>
        <strain evidence="9">JAM81 / FGSC 10211</strain>
    </source>
</reference>
<feature type="domain" description="Enkurin" evidence="7">
    <location>
        <begin position="228"/>
        <end position="320"/>
    </location>
</feature>
<dbReference type="GO" id="GO:0005929">
    <property type="term" value="C:cilium"/>
    <property type="evidence" value="ECO:0007669"/>
    <property type="project" value="UniProtKB-SubCell"/>
</dbReference>
<feature type="region of interest" description="Disordered" evidence="6">
    <location>
        <begin position="120"/>
        <end position="161"/>
    </location>
</feature>
<dbReference type="OrthoDB" id="2137897at2759"/>
<dbReference type="Pfam" id="PF13864">
    <property type="entry name" value="Enkurin"/>
    <property type="match status" value="1"/>
</dbReference>
<evidence type="ECO:0000256" key="1">
    <source>
        <dbReference type="ARBA" id="ARBA00004138"/>
    </source>
</evidence>
<dbReference type="InterPro" id="IPR027012">
    <property type="entry name" value="Enkurin_dom"/>
</dbReference>
<evidence type="ECO:0000313" key="8">
    <source>
        <dbReference type="EMBL" id="EGF82618.1"/>
    </source>
</evidence>
<dbReference type="InterPro" id="IPR052102">
    <property type="entry name" value="Enkurin_domain-protein"/>
</dbReference>
<evidence type="ECO:0000256" key="4">
    <source>
        <dbReference type="ARBA" id="ARBA00023212"/>
    </source>
</evidence>
<evidence type="ECO:0000256" key="5">
    <source>
        <dbReference type="ARBA" id="ARBA00023273"/>
    </source>
</evidence>
<dbReference type="PROSITE" id="PS51665">
    <property type="entry name" value="ENKURIN"/>
    <property type="match status" value="1"/>
</dbReference>
<keyword evidence="5" id="KW-0966">Cell projection</keyword>
<evidence type="ECO:0000259" key="7">
    <source>
        <dbReference type="PROSITE" id="PS51665"/>
    </source>
</evidence>
<name>F4NX64_BATDJ</name>
<dbReference type="GO" id="GO:0005856">
    <property type="term" value="C:cytoskeleton"/>
    <property type="evidence" value="ECO:0007669"/>
    <property type="project" value="UniProtKB-SubCell"/>
</dbReference>
<feature type="region of interest" description="Disordered" evidence="6">
    <location>
        <begin position="217"/>
        <end position="237"/>
    </location>
</feature>
<accession>F4NX64</accession>
<dbReference type="GO" id="GO:0005516">
    <property type="term" value="F:calmodulin binding"/>
    <property type="evidence" value="ECO:0000318"/>
    <property type="project" value="GO_Central"/>
</dbReference>
<evidence type="ECO:0000256" key="3">
    <source>
        <dbReference type="ARBA" id="ARBA00022490"/>
    </source>
</evidence>
<comment type="subcellular location">
    <subcellularLocation>
        <location evidence="1">Cell projection</location>
        <location evidence="1">Cilium</location>
    </subcellularLocation>
    <subcellularLocation>
        <location evidence="2">Cytoplasm</location>
        <location evidence="2">Cytoskeleton</location>
    </subcellularLocation>
</comment>
<sequence>MIHSHPFGRSCPANPRHKIKLPSIVSRLDNPMMVPIDPHDESVYTLIQHSLAPTRSSKQLYRSSFADSVRAQLKAARQPSKLVLTSRSSTAVLDAKVTHPSRGYSSKRLPPILASAKLHERDVSASRRNGTSDQGVMSTTGGLQPHSPLKKHGSSQPSLCPLVNKKIPPSTIHHRYEIERPCSSNPSRKLIHDKVAPAAEGIPRYNSGKKSAIDNTTVSFIDPHHPPPKHGNNSTNHHFAASLSQPDKIDNSVRAMSDQEKMGIIKGLKVNLSKAMAQYGKLPITHETPQRLQRKRALEQTIFELERDIEMISNGQHILIEQ</sequence>
<feature type="compositionally biased region" description="Polar residues" evidence="6">
    <location>
        <begin position="126"/>
        <end position="142"/>
    </location>
</feature>